<feature type="non-terminal residue" evidence="1">
    <location>
        <position position="1"/>
    </location>
</feature>
<protein>
    <submittedName>
        <fullName evidence="1">Uncharacterized protein</fullName>
    </submittedName>
</protein>
<dbReference type="InterPro" id="IPR011604">
    <property type="entry name" value="PDDEXK-like_dom_sf"/>
</dbReference>
<accession>X1HQN1</accession>
<comment type="caution">
    <text evidence="1">The sequence shown here is derived from an EMBL/GenBank/DDBJ whole genome shotgun (WGS) entry which is preliminary data.</text>
</comment>
<evidence type="ECO:0000313" key="1">
    <source>
        <dbReference type="EMBL" id="GAH71797.1"/>
    </source>
</evidence>
<dbReference type="Gene3D" id="3.90.320.10">
    <property type="match status" value="1"/>
</dbReference>
<gene>
    <name evidence="1" type="ORF">S03H2_51249</name>
</gene>
<dbReference type="AlphaFoldDB" id="X1HQN1"/>
<dbReference type="EMBL" id="BARU01032500">
    <property type="protein sequence ID" value="GAH71797.1"/>
    <property type="molecule type" value="Genomic_DNA"/>
</dbReference>
<proteinExistence type="predicted"/>
<name>X1HQN1_9ZZZZ</name>
<sequence>ASYYWCAVQAWLKSLGHKTPYKDVMGRGRRIHQEVRDARKDSKWEKEFLEELDGFFEDRNGDRVLSRNWRETEVIGEFVTHDIDELQVNPDRTVVLIEYKSKKSRYIRPIDLAPAVFQAKMYAWLLEPYMNLMDYRIIKGVVVFLNTKGKPIGQSQEIYFDYARIEKDIARILHQFNNPKTLIPPQRWKCNICDDIFKSRCPFQ</sequence>
<organism evidence="1">
    <name type="scientific">marine sediment metagenome</name>
    <dbReference type="NCBI Taxonomy" id="412755"/>
    <lineage>
        <taxon>unclassified sequences</taxon>
        <taxon>metagenomes</taxon>
        <taxon>ecological metagenomes</taxon>
    </lineage>
</organism>
<reference evidence="1" key="1">
    <citation type="journal article" date="2014" name="Front. Microbiol.">
        <title>High frequency of phylogenetically diverse reductive dehalogenase-homologous genes in deep subseafloor sedimentary metagenomes.</title>
        <authorList>
            <person name="Kawai M."/>
            <person name="Futagami T."/>
            <person name="Toyoda A."/>
            <person name="Takaki Y."/>
            <person name="Nishi S."/>
            <person name="Hori S."/>
            <person name="Arai W."/>
            <person name="Tsubouchi T."/>
            <person name="Morono Y."/>
            <person name="Uchiyama I."/>
            <person name="Ito T."/>
            <person name="Fujiyama A."/>
            <person name="Inagaki F."/>
            <person name="Takami H."/>
        </authorList>
    </citation>
    <scope>NUCLEOTIDE SEQUENCE</scope>
    <source>
        <strain evidence="1">Expedition CK06-06</strain>
    </source>
</reference>